<dbReference type="InterPro" id="IPR021130">
    <property type="entry name" value="PRib-ATP_PPHydrolase-like"/>
</dbReference>
<dbReference type="Gene3D" id="3.10.20.810">
    <property type="entry name" value="Phosphoribosyl-AMP cyclohydrolase"/>
    <property type="match status" value="1"/>
</dbReference>
<dbReference type="Pfam" id="PF01503">
    <property type="entry name" value="PRA-PH"/>
    <property type="match status" value="1"/>
</dbReference>
<keyword evidence="8" id="KW-0547">Nucleotide-binding</keyword>
<keyword evidence="7" id="KW-0028">Amino-acid biosynthesis</keyword>
<dbReference type="PANTHER" id="PTHR42945:SF1">
    <property type="entry name" value="HISTIDINE BIOSYNTHESIS BIFUNCTIONAL PROTEIN HIS7"/>
    <property type="match status" value="1"/>
</dbReference>
<protein>
    <submittedName>
        <fullName evidence="14">Phosphoribosyl-AMP cyclohydrolase / Phosphoribosyl-ATP pyrophosphatase</fullName>
        <ecNumber evidence="14">3.5.4.19</ecNumber>
        <ecNumber evidence="14">3.6.1.31</ecNumber>
    </submittedName>
</protein>
<comment type="similarity">
    <text evidence="5">In the C-terminal section; belongs to the PRA-PH family.</text>
</comment>
<dbReference type="SUPFAM" id="SSF101386">
    <property type="entry name" value="all-alpha NTP pyrophosphatases"/>
    <property type="match status" value="1"/>
</dbReference>
<sequence length="204" mass="22133">MAVEPQDVRWDDRGLVPAIVQDATTRMVLMLGYMNEESLRLTIDTGDVHFWSRSRNEIWRKGATSGNTLALDAITLDCDNDAILVEAVPAGPTCHTGETSCFDGVAEPAGIAALWATISDRASNPIEGSYTAELIAGGTDATSRKVVEESGEVLIAAKNHQFGGDPQRVIEESADLVYHLLVLLAEQGLDLSDVEQELDLRRRP</sequence>
<evidence type="ECO:0000256" key="9">
    <source>
        <dbReference type="ARBA" id="ARBA00022801"/>
    </source>
</evidence>
<comment type="catalytic activity">
    <reaction evidence="2">
        <text>1-(5-phospho-beta-D-ribosyl)-ATP + H2O = 1-(5-phospho-beta-D-ribosyl)-5'-AMP + diphosphate + H(+)</text>
        <dbReference type="Rhea" id="RHEA:22828"/>
        <dbReference type="ChEBI" id="CHEBI:15377"/>
        <dbReference type="ChEBI" id="CHEBI:15378"/>
        <dbReference type="ChEBI" id="CHEBI:33019"/>
        <dbReference type="ChEBI" id="CHEBI:59457"/>
        <dbReference type="ChEBI" id="CHEBI:73183"/>
        <dbReference type="EC" id="3.6.1.31"/>
    </reaction>
</comment>
<dbReference type="EC" id="3.5.4.19" evidence="14"/>
<dbReference type="GO" id="GO:0004635">
    <property type="term" value="F:phosphoribosyl-AMP cyclohydrolase activity"/>
    <property type="evidence" value="ECO:0007669"/>
    <property type="project" value="UniProtKB-EC"/>
</dbReference>
<evidence type="ECO:0000256" key="3">
    <source>
        <dbReference type="ARBA" id="ARBA00005169"/>
    </source>
</evidence>
<evidence type="ECO:0000256" key="8">
    <source>
        <dbReference type="ARBA" id="ARBA00022741"/>
    </source>
</evidence>
<dbReference type="NCBIfam" id="NF002747">
    <property type="entry name" value="PRK02759.1"/>
    <property type="match status" value="1"/>
</dbReference>
<comment type="similarity">
    <text evidence="6">In the N-terminal section; belongs to the PRA-CH family.</text>
</comment>
<dbReference type="GO" id="GO:0004636">
    <property type="term" value="F:phosphoribosyl-ATP diphosphatase activity"/>
    <property type="evidence" value="ECO:0007669"/>
    <property type="project" value="UniProtKB-EC"/>
</dbReference>
<dbReference type="HAMAP" id="MF_01019">
    <property type="entry name" value="HisIE"/>
    <property type="match status" value="1"/>
</dbReference>
<dbReference type="EMBL" id="UOEI01000672">
    <property type="protein sequence ID" value="VAW09064.1"/>
    <property type="molecule type" value="Genomic_DNA"/>
</dbReference>
<evidence type="ECO:0000256" key="12">
    <source>
        <dbReference type="ARBA" id="ARBA00023268"/>
    </source>
</evidence>
<evidence type="ECO:0000256" key="6">
    <source>
        <dbReference type="ARBA" id="ARBA00008299"/>
    </source>
</evidence>
<dbReference type="FunFam" id="3.10.20.810:FF:000001">
    <property type="entry name" value="Histidine biosynthesis bifunctional protein HisIE"/>
    <property type="match status" value="1"/>
</dbReference>
<dbReference type="Gene3D" id="1.10.287.1080">
    <property type="entry name" value="MazG-like"/>
    <property type="match status" value="1"/>
</dbReference>
<dbReference type="Pfam" id="PF01502">
    <property type="entry name" value="PRA-CH"/>
    <property type="match status" value="1"/>
</dbReference>
<reference evidence="14" key="1">
    <citation type="submission" date="2018-06" db="EMBL/GenBank/DDBJ databases">
        <authorList>
            <person name="Zhirakovskaya E."/>
        </authorList>
    </citation>
    <scope>NUCLEOTIDE SEQUENCE</scope>
</reference>
<dbReference type="SUPFAM" id="SSF141734">
    <property type="entry name" value="HisI-like"/>
    <property type="match status" value="1"/>
</dbReference>
<evidence type="ECO:0000256" key="4">
    <source>
        <dbReference type="ARBA" id="ARBA00005204"/>
    </source>
</evidence>
<dbReference type="UniPathway" id="UPA00031">
    <property type="reaction ID" value="UER00007"/>
</dbReference>
<dbReference type="HAMAP" id="MF_01020">
    <property type="entry name" value="HisE"/>
    <property type="match status" value="1"/>
</dbReference>
<gene>
    <name evidence="14" type="ORF">MNBD_ACTINO01-1055</name>
</gene>
<evidence type="ECO:0000256" key="11">
    <source>
        <dbReference type="ARBA" id="ARBA00023102"/>
    </source>
</evidence>
<feature type="domain" description="Phosphoribosyl-AMP cyclohydrolase" evidence="13">
    <location>
        <begin position="30"/>
        <end position="102"/>
    </location>
</feature>
<dbReference type="GO" id="GO:0000105">
    <property type="term" value="P:L-histidine biosynthetic process"/>
    <property type="evidence" value="ECO:0007669"/>
    <property type="project" value="UniProtKB-UniPathway"/>
</dbReference>
<evidence type="ECO:0000259" key="13">
    <source>
        <dbReference type="Pfam" id="PF01502"/>
    </source>
</evidence>
<keyword evidence="12" id="KW-0511">Multifunctional enzyme</keyword>
<keyword evidence="11" id="KW-0368">Histidine biosynthesis</keyword>
<dbReference type="PANTHER" id="PTHR42945">
    <property type="entry name" value="HISTIDINE BIOSYNTHESIS BIFUNCTIONAL PROTEIN"/>
    <property type="match status" value="1"/>
</dbReference>
<proteinExistence type="inferred from homology"/>
<accession>A0A3B0TKC2</accession>
<keyword evidence="10" id="KW-0067">ATP-binding</keyword>
<evidence type="ECO:0000313" key="14">
    <source>
        <dbReference type="EMBL" id="VAW09064.1"/>
    </source>
</evidence>
<dbReference type="InterPro" id="IPR023019">
    <property type="entry name" value="His_synth_HisIE"/>
</dbReference>
<dbReference type="InterPro" id="IPR038019">
    <property type="entry name" value="PRib_AMP_CycHydrolase_sf"/>
</dbReference>
<evidence type="ECO:0000256" key="7">
    <source>
        <dbReference type="ARBA" id="ARBA00022605"/>
    </source>
</evidence>
<evidence type="ECO:0000256" key="1">
    <source>
        <dbReference type="ARBA" id="ARBA00000024"/>
    </source>
</evidence>
<dbReference type="AlphaFoldDB" id="A0A3B0TKC2"/>
<dbReference type="CDD" id="cd11534">
    <property type="entry name" value="NTP-PPase_HisIE_like"/>
    <property type="match status" value="1"/>
</dbReference>
<organism evidence="14">
    <name type="scientific">hydrothermal vent metagenome</name>
    <dbReference type="NCBI Taxonomy" id="652676"/>
    <lineage>
        <taxon>unclassified sequences</taxon>
        <taxon>metagenomes</taxon>
        <taxon>ecological metagenomes</taxon>
    </lineage>
</organism>
<comment type="pathway">
    <text evidence="3">Amino-acid biosynthesis; L-histidine biosynthesis; L-histidine from 5-phospho-alpha-D-ribose 1-diphosphate: step 3/9.</text>
</comment>
<name>A0A3B0TKC2_9ZZZZ</name>
<dbReference type="InterPro" id="IPR008179">
    <property type="entry name" value="HisE"/>
</dbReference>
<dbReference type="InterPro" id="IPR002496">
    <property type="entry name" value="PRib_AMP_CycHydrolase_dom"/>
</dbReference>
<evidence type="ECO:0000256" key="2">
    <source>
        <dbReference type="ARBA" id="ARBA00001460"/>
    </source>
</evidence>
<dbReference type="EC" id="3.6.1.31" evidence="14"/>
<comment type="catalytic activity">
    <reaction evidence="1">
        <text>1-(5-phospho-beta-D-ribosyl)-5'-AMP + H2O = 1-(5-phospho-beta-D-ribosyl)-5-[(5-phospho-beta-D-ribosylamino)methylideneamino]imidazole-4-carboxamide</text>
        <dbReference type="Rhea" id="RHEA:20049"/>
        <dbReference type="ChEBI" id="CHEBI:15377"/>
        <dbReference type="ChEBI" id="CHEBI:58435"/>
        <dbReference type="ChEBI" id="CHEBI:59457"/>
        <dbReference type="EC" id="3.5.4.19"/>
    </reaction>
</comment>
<evidence type="ECO:0000256" key="5">
    <source>
        <dbReference type="ARBA" id="ARBA00007731"/>
    </source>
</evidence>
<dbReference type="NCBIfam" id="TIGR03188">
    <property type="entry name" value="histidine_hisI"/>
    <property type="match status" value="1"/>
</dbReference>
<dbReference type="GO" id="GO:0005524">
    <property type="term" value="F:ATP binding"/>
    <property type="evidence" value="ECO:0007669"/>
    <property type="project" value="UniProtKB-KW"/>
</dbReference>
<comment type="pathway">
    <text evidence="4">Amino-acid biosynthesis; L-histidine biosynthesis; L-histidine from 5-phospho-alpha-D-ribose 1-diphosphate: step 2/9.</text>
</comment>
<dbReference type="NCBIfam" id="NF000768">
    <property type="entry name" value="PRK00051.1"/>
    <property type="match status" value="1"/>
</dbReference>
<evidence type="ECO:0000256" key="10">
    <source>
        <dbReference type="ARBA" id="ARBA00022840"/>
    </source>
</evidence>
<keyword evidence="9 14" id="KW-0378">Hydrolase</keyword>